<reference evidence="1" key="1">
    <citation type="journal article" date="2014" name="Int. J. Syst. Evol. Microbiol.">
        <title>Complete genome sequence of Corynebacterium casei LMG S-19264T (=DSM 44701T), isolated from a smear-ripened cheese.</title>
        <authorList>
            <consortium name="US DOE Joint Genome Institute (JGI-PGF)"/>
            <person name="Walter F."/>
            <person name="Albersmeier A."/>
            <person name="Kalinowski J."/>
            <person name="Ruckert C."/>
        </authorList>
    </citation>
    <scope>NUCLEOTIDE SEQUENCE</scope>
    <source>
        <strain evidence="1">VKM B-1606</strain>
    </source>
</reference>
<gene>
    <name evidence="1" type="ORF">GCM10008170_20250</name>
    <name evidence="2" type="ORF">JOD31_000924</name>
</gene>
<dbReference type="EMBL" id="BSFF01000002">
    <property type="protein sequence ID" value="GLK56006.1"/>
    <property type="molecule type" value="Genomic_DNA"/>
</dbReference>
<dbReference type="EMBL" id="JAFBCY010000001">
    <property type="protein sequence ID" value="MBM7850712.1"/>
    <property type="molecule type" value="Genomic_DNA"/>
</dbReference>
<sequence length="102" mass="11594">MEGRRRTIELDEDVADALERRAAERGVSLDVHVVDLASLEVVELDPADLADLDARSAEWRRTGEGAPLEEVVEWMRSWGGTAELPAPRVRRLWKRSFLRARS</sequence>
<evidence type="ECO:0000313" key="4">
    <source>
        <dbReference type="Proteomes" id="UP001143400"/>
    </source>
</evidence>
<evidence type="ECO:0000313" key="1">
    <source>
        <dbReference type="EMBL" id="GLK56006.1"/>
    </source>
</evidence>
<reference evidence="2 3" key="2">
    <citation type="submission" date="2021-01" db="EMBL/GenBank/DDBJ databases">
        <title>Genomic Encyclopedia of Type Strains, Phase IV (KMG-IV): sequencing the most valuable type-strain genomes for metagenomic binning, comparative biology and taxonomic classification.</title>
        <authorList>
            <person name="Goeker M."/>
        </authorList>
    </citation>
    <scope>NUCLEOTIDE SEQUENCE [LARGE SCALE GENOMIC DNA]</scope>
    <source>
        <strain evidence="2 3">DSM 6130</strain>
    </source>
</reference>
<reference evidence="1" key="3">
    <citation type="submission" date="2023-01" db="EMBL/GenBank/DDBJ databases">
        <authorList>
            <person name="Sun Q."/>
            <person name="Evtushenko L."/>
        </authorList>
    </citation>
    <scope>NUCLEOTIDE SEQUENCE</scope>
    <source>
        <strain evidence="1">VKM B-1606</strain>
    </source>
</reference>
<accession>A0A9W6MSG0</accession>
<evidence type="ECO:0000313" key="2">
    <source>
        <dbReference type="EMBL" id="MBM7850712.1"/>
    </source>
</evidence>
<dbReference type="Proteomes" id="UP000758856">
    <property type="component" value="Unassembled WGS sequence"/>
</dbReference>
<dbReference type="Proteomes" id="UP001143400">
    <property type="component" value="Unassembled WGS sequence"/>
</dbReference>
<name>A0A9W6MSG0_9HYPH</name>
<keyword evidence="3" id="KW-1185">Reference proteome</keyword>
<organism evidence="1 4">
    <name type="scientific">Methylopila capsulata</name>
    <dbReference type="NCBI Taxonomy" id="61654"/>
    <lineage>
        <taxon>Bacteria</taxon>
        <taxon>Pseudomonadati</taxon>
        <taxon>Pseudomonadota</taxon>
        <taxon>Alphaproteobacteria</taxon>
        <taxon>Hyphomicrobiales</taxon>
        <taxon>Methylopilaceae</taxon>
        <taxon>Methylopila</taxon>
    </lineage>
</organism>
<dbReference type="AlphaFoldDB" id="A0A9W6MSG0"/>
<protein>
    <submittedName>
        <fullName evidence="2">Transcriptional regulator</fullName>
    </submittedName>
</protein>
<proteinExistence type="predicted"/>
<evidence type="ECO:0000313" key="3">
    <source>
        <dbReference type="Proteomes" id="UP000758856"/>
    </source>
</evidence>
<comment type="caution">
    <text evidence="1">The sequence shown here is derived from an EMBL/GenBank/DDBJ whole genome shotgun (WGS) entry which is preliminary data.</text>
</comment>